<dbReference type="InterPro" id="IPR036291">
    <property type="entry name" value="NAD(P)-bd_dom_sf"/>
</dbReference>
<dbReference type="KEGG" id="slim:SCL_1228"/>
<evidence type="ECO:0000313" key="3">
    <source>
        <dbReference type="Proteomes" id="UP000243180"/>
    </source>
</evidence>
<dbReference type="InterPro" id="IPR001509">
    <property type="entry name" value="Epimerase_deHydtase"/>
</dbReference>
<reference evidence="2 3" key="1">
    <citation type="submission" date="2015-05" db="EMBL/GenBank/DDBJ databases">
        <title>Complete genome sequence of a sulfur-oxidizing gammaproteobacterium strain HA5.</title>
        <authorList>
            <person name="Miura A."/>
            <person name="Kojima H."/>
            <person name="Fukui M."/>
        </authorList>
    </citation>
    <scope>NUCLEOTIDE SEQUENCE [LARGE SCALE GENOMIC DNA]</scope>
    <source>
        <strain evidence="2 3">HA5</strain>
    </source>
</reference>
<dbReference type="AlphaFoldDB" id="A0A1B4XFF8"/>
<dbReference type="PANTHER" id="PTHR43245:SF58">
    <property type="entry name" value="BLL5923 PROTEIN"/>
    <property type="match status" value="1"/>
</dbReference>
<dbReference type="CDD" id="cd05232">
    <property type="entry name" value="UDP_G4E_4_SDR_e"/>
    <property type="match status" value="1"/>
</dbReference>
<gene>
    <name evidence="2" type="ORF">SCL_1228</name>
</gene>
<dbReference type="Gene3D" id="3.40.50.720">
    <property type="entry name" value="NAD(P)-binding Rossmann-like Domain"/>
    <property type="match status" value="1"/>
</dbReference>
<evidence type="ECO:0000259" key="1">
    <source>
        <dbReference type="Pfam" id="PF01370"/>
    </source>
</evidence>
<proteinExistence type="predicted"/>
<dbReference type="InterPro" id="IPR050177">
    <property type="entry name" value="Lipid_A_modif_metabolic_enz"/>
</dbReference>
<dbReference type="PANTHER" id="PTHR43245">
    <property type="entry name" value="BIFUNCTIONAL POLYMYXIN RESISTANCE PROTEIN ARNA"/>
    <property type="match status" value="1"/>
</dbReference>
<dbReference type="Pfam" id="PF01370">
    <property type="entry name" value="Epimerase"/>
    <property type="match status" value="1"/>
</dbReference>
<feature type="domain" description="NAD-dependent epimerase/dehydratase" evidence="1">
    <location>
        <begin position="1"/>
        <end position="226"/>
    </location>
</feature>
<dbReference type="InParanoid" id="A0A1B4XFF8"/>
<keyword evidence="3" id="KW-1185">Reference proteome</keyword>
<dbReference type="EMBL" id="AP014879">
    <property type="protein sequence ID" value="BAV33541.1"/>
    <property type="molecule type" value="Genomic_DNA"/>
</dbReference>
<sequence>MVTGATGFVGRALCQALHRCGYQVRAGLRSAATGADGYCRDRVVVGDLGPETDWRPAIDGVDAIVHLAARVHVLKERSRNPLAEFRLVNVAATERLARMAAASGVRRLVYVSSVKVNGEQTLESPFTETDAPKPHDAYGMSKYEAEQALLKIAEEKNLEVVIVRPPLVYGSGVGGNFLRMMNWINRGFPLPLGSVPNSRSLIYLGNLVDALLTCVMHPRATGKIYLVSDGEDVSTPELVRRLAQAMGRHPRLIPFPPALLRIAGLITGNSAEVERLVGSLRVDSSRIRRELQWTPPFSVTQGLHDTAAWYSGRV</sequence>
<dbReference type="FunCoup" id="A0A1B4XFF8">
    <property type="interactions" value="293"/>
</dbReference>
<organism evidence="2 3">
    <name type="scientific">Sulfuricaulis limicola</name>
    <dbReference type="NCBI Taxonomy" id="1620215"/>
    <lineage>
        <taxon>Bacteria</taxon>
        <taxon>Pseudomonadati</taxon>
        <taxon>Pseudomonadota</taxon>
        <taxon>Gammaproteobacteria</taxon>
        <taxon>Acidiferrobacterales</taxon>
        <taxon>Acidiferrobacteraceae</taxon>
        <taxon>Sulfuricaulis</taxon>
    </lineage>
</organism>
<dbReference type="Proteomes" id="UP000243180">
    <property type="component" value="Chromosome"/>
</dbReference>
<accession>A0A1B4XFF8</accession>
<dbReference type="SUPFAM" id="SSF51735">
    <property type="entry name" value="NAD(P)-binding Rossmann-fold domains"/>
    <property type="match status" value="1"/>
</dbReference>
<name>A0A1B4XFF8_9GAMM</name>
<evidence type="ECO:0000313" key="2">
    <source>
        <dbReference type="EMBL" id="BAV33541.1"/>
    </source>
</evidence>
<protein>
    <submittedName>
        <fullName evidence="2">NAD-dependent dehydratase</fullName>
    </submittedName>
</protein>